<dbReference type="InterPro" id="IPR014015">
    <property type="entry name" value="Helicase_SF3_DNA-vir"/>
</dbReference>
<keyword evidence="1" id="KW-0547">Nucleotide-binding</keyword>
<keyword evidence="3" id="KW-0347">Helicase</keyword>
<name>A0A0B7GNB8_STRSA</name>
<evidence type="ECO:0000313" key="8">
    <source>
        <dbReference type="Proteomes" id="UP000183504"/>
    </source>
</evidence>
<dbReference type="RefSeq" id="WP_080983550.1">
    <property type="nucleotide sequence ID" value="NZ_CDMW01000001.1"/>
</dbReference>
<dbReference type="Gene3D" id="3.40.50.300">
    <property type="entry name" value="P-loop containing nucleotide triphosphate hydrolases"/>
    <property type="match status" value="1"/>
</dbReference>
<dbReference type="InterPro" id="IPR006500">
    <property type="entry name" value="Helicase_put_C_phage/plasmid"/>
</dbReference>
<evidence type="ECO:0000256" key="1">
    <source>
        <dbReference type="ARBA" id="ARBA00022741"/>
    </source>
</evidence>
<accession>A0A0B7GNB8</accession>
<evidence type="ECO:0000259" key="6">
    <source>
        <dbReference type="PROSITE" id="PS51206"/>
    </source>
</evidence>
<dbReference type="InterPro" id="IPR027417">
    <property type="entry name" value="P-loop_NTPase"/>
</dbReference>
<evidence type="ECO:0000313" key="7">
    <source>
        <dbReference type="EMBL" id="CEL91287.1"/>
    </source>
</evidence>
<feature type="compositionally biased region" description="Basic and acidic residues" evidence="5">
    <location>
        <begin position="1"/>
        <end position="29"/>
    </location>
</feature>
<dbReference type="GO" id="GO:0016787">
    <property type="term" value="F:hydrolase activity"/>
    <property type="evidence" value="ECO:0007669"/>
    <property type="project" value="UniProtKB-KW"/>
</dbReference>
<dbReference type="InterPro" id="IPR051620">
    <property type="entry name" value="ORF904-like_C"/>
</dbReference>
<feature type="domain" description="SF3 helicase" evidence="6">
    <location>
        <begin position="234"/>
        <end position="389"/>
    </location>
</feature>
<dbReference type="SUPFAM" id="SSF52540">
    <property type="entry name" value="P-loop containing nucleoside triphosphate hydrolases"/>
    <property type="match status" value="1"/>
</dbReference>
<keyword evidence="4" id="KW-0067">ATP-binding</keyword>
<feature type="region of interest" description="Disordered" evidence="5">
    <location>
        <begin position="1"/>
        <end position="35"/>
    </location>
</feature>
<dbReference type="GO" id="GO:0005524">
    <property type="term" value="F:ATP binding"/>
    <property type="evidence" value="ECO:0007669"/>
    <property type="project" value="UniProtKB-KW"/>
</dbReference>
<proteinExistence type="predicted"/>
<dbReference type="AlphaFoldDB" id="A0A0B7GNB8"/>
<dbReference type="NCBIfam" id="TIGR01613">
    <property type="entry name" value="primase_Cterm"/>
    <property type="match status" value="1"/>
</dbReference>
<sequence length="549" mass="62648">MTEKEIIQSIIEDDRGVKQDKSTELDNQERGQPQELQEDCYFKTFKGVRKLLKDDLQSLYEQTYQKALATAPETAEETAEEKARKAAARKMPRSALQIAEFLRQRLHFVRLKNDMEGQREPLYYYNPDRGFYETNEEFIKDLIFVVNPELTERKALDVIYKLSRAAVSRKADNRYTALGNLLYNAKTGVTEPFSPQKLVIRKIDCNYIADAKEPNIKGWKVTEWLKNLFGGDDELYRMALQIIKASVTGESLKNVFWLLGKGGTGKGTFQELIKNLVGAQNVANLKINEVNKSRFETSVLVGKTVVIGDDVQVRVKIKDVSTFFSLTTGDPIKIEEKGKTPYSVNLKMTIIQSSNGLPIINGDSDAIGRRFRILPFKGGFAGKVNPAIKDDYICRREVLEYLLCLALNTKTDLKLNPQASQKAVYDFQEEVNEVVSFTRNFFKKSLVSSFLPNSFVWWVWLSFKEYYQIENDLTPNALHREIKNNLPDGFKPSKANIPAGQMLPRGFSPKEDLPHYAAKNYSTDRMQGKGIEKRGQEKGYLKNKELDDG</sequence>
<dbReference type="Pfam" id="PF03288">
    <property type="entry name" value="Pox_D5"/>
    <property type="match status" value="1"/>
</dbReference>
<feature type="compositionally biased region" description="Basic and acidic residues" evidence="5">
    <location>
        <begin position="526"/>
        <end position="549"/>
    </location>
</feature>
<dbReference type="InterPro" id="IPR045455">
    <property type="entry name" value="NrS-1_pol-like_helicase"/>
</dbReference>
<evidence type="ECO:0000256" key="3">
    <source>
        <dbReference type="ARBA" id="ARBA00022806"/>
    </source>
</evidence>
<dbReference type="InterPro" id="IPR004968">
    <property type="entry name" value="DNA_primase/NTPase_C"/>
</dbReference>
<keyword evidence="2" id="KW-0378">Hydrolase</keyword>
<dbReference type="PROSITE" id="PS51206">
    <property type="entry name" value="SF3_HELICASE_1"/>
    <property type="match status" value="1"/>
</dbReference>
<dbReference type="EMBL" id="CDMW01000001">
    <property type="protein sequence ID" value="CEL91287.1"/>
    <property type="molecule type" value="Genomic_DNA"/>
</dbReference>
<gene>
    <name evidence="7" type="ORF">SSV_2013</name>
</gene>
<dbReference type="GO" id="GO:0004386">
    <property type="term" value="F:helicase activity"/>
    <property type="evidence" value="ECO:0007669"/>
    <property type="project" value="UniProtKB-KW"/>
</dbReference>
<dbReference type="PANTHER" id="PTHR35372">
    <property type="entry name" value="ATP BINDING PROTEIN-RELATED"/>
    <property type="match status" value="1"/>
</dbReference>
<protein>
    <submittedName>
        <fullName evidence="7">Putative phage primase</fullName>
    </submittedName>
</protein>
<dbReference type="Pfam" id="PF19263">
    <property type="entry name" value="DUF5906"/>
    <property type="match status" value="1"/>
</dbReference>
<dbReference type="SMART" id="SM00885">
    <property type="entry name" value="D5_N"/>
    <property type="match status" value="1"/>
</dbReference>
<dbReference type="PANTHER" id="PTHR35372:SF2">
    <property type="entry name" value="SF3 HELICASE DOMAIN-CONTAINING PROTEIN"/>
    <property type="match status" value="1"/>
</dbReference>
<organism evidence="7 8">
    <name type="scientific">Streptococcus sanguinis</name>
    <dbReference type="NCBI Taxonomy" id="1305"/>
    <lineage>
        <taxon>Bacteria</taxon>
        <taxon>Bacillati</taxon>
        <taxon>Bacillota</taxon>
        <taxon>Bacilli</taxon>
        <taxon>Lactobacillales</taxon>
        <taxon>Streptococcaceae</taxon>
        <taxon>Streptococcus</taxon>
    </lineage>
</organism>
<dbReference type="Proteomes" id="UP000183504">
    <property type="component" value="Unassembled WGS sequence"/>
</dbReference>
<dbReference type="InterPro" id="IPR014818">
    <property type="entry name" value="Phage/plasmid_primase_P4_C"/>
</dbReference>
<evidence type="ECO:0000256" key="5">
    <source>
        <dbReference type="SAM" id="MobiDB-lite"/>
    </source>
</evidence>
<feature type="region of interest" description="Disordered" evidence="5">
    <location>
        <begin position="501"/>
        <end position="549"/>
    </location>
</feature>
<reference evidence="7 8" key="1">
    <citation type="submission" date="2015-01" db="EMBL/GenBank/DDBJ databases">
        <authorList>
            <person name="Pelicic Vladimir"/>
        </authorList>
    </citation>
    <scope>NUCLEOTIDE SEQUENCE [LARGE SCALE GENOMIC DNA]</scope>
    <source>
        <strain evidence="7 8">2908</strain>
    </source>
</reference>
<evidence type="ECO:0000256" key="2">
    <source>
        <dbReference type="ARBA" id="ARBA00022801"/>
    </source>
</evidence>
<evidence type="ECO:0000256" key="4">
    <source>
        <dbReference type="ARBA" id="ARBA00022840"/>
    </source>
</evidence>